<dbReference type="PROSITE" id="PS00657">
    <property type="entry name" value="FORK_HEAD_1"/>
    <property type="match status" value="1"/>
</dbReference>
<feature type="region of interest" description="Disordered" evidence="7">
    <location>
        <begin position="208"/>
        <end position="261"/>
    </location>
</feature>
<dbReference type="SMART" id="SM00240">
    <property type="entry name" value="FHA"/>
    <property type="match status" value="1"/>
</dbReference>
<dbReference type="PRINTS" id="PR00053">
    <property type="entry name" value="FORKHEAD"/>
</dbReference>
<feature type="compositionally biased region" description="Basic residues" evidence="7">
    <location>
        <begin position="1"/>
        <end position="10"/>
    </location>
</feature>
<dbReference type="InterPro" id="IPR001766">
    <property type="entry name" value="Fork_head_dom"/>
</dbReference>
<keyword evidence="2" id="KW-0805">Transcription regulation</keyword>
<dbReference type="FunFam" id="1.10.10.10:FF:000030">
    <property type="entry name" value="Forkhead box protein K2"/>
    <property type="match status" value="1"/>
</dbReference>
<dbReference type="GO" id="GO:0005634">
    <property type="term" value="C:nucleus"/>
    <property type="evidence" value="ECO:0007669"/>
    <property type="project" value="UniProtKB-SubCell"/>
</dbReference>
<evidence type="ECO:0000259" key="8">
    <source>
        <dbReference type="PROSITE" id="PS50006"/>
    </source>
</evidence>
<dbReference type="InterPro" id="IPR036390">
    <property type="entry name" value="WH_DNA-bd_sf"/>
</dbReference>
<evidence type="ECO:0000256" key="7">
    <source>
        <dbReference type="SAM" id="MobiDB-lite"/>
    </source>
</evidence>
<dbReference type="GO" id="GO:0000981">
    <property type="term" value="F:DNA-binding transcription factor activity, RNA polymerase II-specific"/>
    <property type="evidence" value="ECO:0007669"/>
    <property type="project" value="TreeGrafter"/>
</dbReference>
<feature type="compositionally biased region" description="Polar residues" evidence="7">
    <location>
        <begin position="495"/>
        <end position="506"/>
    </location>
</feature>
<dbReference type="Proteomes" id="UP001375240">
    <property type="component" value="Unassembled WGS sequence"/>
</dbReference>
<dbReference type="PANTHER" id="PTHR45881">
    <property type="entry name" value="CHECKPOINT SUPPRESSOR 1-LIKE, ISOFORM A-RELATED"/>
    <property type="match status" value="1"/>
</dbReference>
<keyword evidence="3 6" id="KW-0238">DNA-binding</keyword>
<feature type="compositionally biased region" description="Acidic residues" evidence="7">
    <location>
        <begin position="615"/>
        <end position="627"/>
    </location>
</feature>
<dbReference type="InterPro" id="IPR030456">
    <property type="entry name" value="TF_fork_head_CS_2"/>
</dbReference>
<keyword evidence="5 6" id="KW-0539">Nucleus</keyword>
<dbReference type="GO" id="GO:0000978">
    <property type="term" value="F:RNA polymerase II cis-regulatory region sequence-specific DNA binding"/>
    <property type="evidence" value="ECO:0007669"/>
    <property type="project" value="TreeGrafter"/>
</dbReference>
<organism evidence="10 11">
    <name type="scientific">Orbilia brochopaga</name>
    <dbReference type="NCBI Taxonomy" id="3140254"/>
    <lineage>
        <taxon>Eukaryota</taxon>
        <taxon>Fungi</taxon>
        <taxon>Dikarya</taxon>
        <taxon>Ascomycota</taxon>
        <taxon>Pezizomycotina</taxon>
        <taxon>Orbiliomycetes</taxon>
        <taxon>Orbiliales</taxon>
        <taxon>Orbiliaceae</taxon>
        <taxon>Orbilia</taxon>
    </lineage>
</organism>
<name>A0AAV9UMF6_9PEZI</name>
<evidence type="ECO:0000313" key="10">
    <source>
        <dbReference type="EMBL" id="KAK6344547.1"/>
    </source>
</evidence>
<dbReference type="InterPro" id="IPR018122">
    <property type="entry name" value="TF_fork_head_CS_1"/>
</dbReference>
<dbReference type="InterPro" id="IPR000253">
    <property type="entry name" value="FHA_dom"/>
</dbReference>
<feature type="domain" description="Fork-head" evidence="9">
    <location>
        <begin position="310"/>
        <end position="408"/>
    </location>
</feature>
<evidence type="ECO:0000256" key="3">
    <source>
        <dbReference type="ARBA" id="ARBA00023125"/>
    </source>
</evidence>
<dbReference type="PROSITE" id="PS50006">
    <property type="entry name" value="FHA_DOMAIN"/>
    <property type="match status" value="1"/>
</dbReference>
<evidence type="ECO:0000256" key="4">
    <source>
        <dbReference type="ARBA" id="ARBA00023163"/>
    </source>
</evidence>
<dbReference type="PROSITE" id="PS00658">
    <property type="entry name" value="FORK_HEAD_2"/>
    <property type="match status" value="1"/>
</dbReference>
<feature type="domain" description="FHA" evidence="8">
    <location>
        <begin position="95"/>
        <end position="160"/>
    </location>
</feature>
<dbReference type="EMBL" id="JAVHNQ010000006">
    <property type="protein sequence ID" value="KAK6344547.1"/>
    <property type="molecule type" value="Genomic_DNA"/>
</dbReference>
<feature type="compositionally biased region" description="Basic and acidic residues" evidence="7">
    <location>
        <begin position="580"/>
        <end position="595"/>
    </location>
</feature>
<feature type="region of interest" description="Disordered" evidence="7">
    <location>
        <begin position="554"/>
        <end position="628"/>
    </location>
</feature>
<dbReference type="Pfam" id="PF00250">
    <property type="entry name" value="Forkhead"/>
    <property type="match status" value="1"/>
</dbReference>
<keyword evidence="11" id="KW-1185">Reference proteome</keyword>
<feature type="region of interest" description="Disordered" evidence="7">
    <location>
        <begin position="1"/>
        <end position="37"/>
    </location>
</feature>
<dbReference type="InterPro" id="IPR036388">
    <property type="entry name" value="WH-like_DNA-bd_sf"/>
</dbReference>
<sequence length="654" mass="71330">MQSPSHRRTRSRGDGNVSSPEAPNKRRKVDLPNPTQLSDYQVNNVISSLATPSNEVVAAHEHANDKNARDHRDGVTAYAKICGRDWTFYVKDLKISIGRPPDARPPSNLSIPEGDVDIDLGPSKLVSREHAVIQYDTMEHRCWILEVLGRNGVKIDDEQHKKGTTIQLRSGSMFEIAGVQMLFVLPNQPPAVVDSVLRRVLEAPADYLPEVDSQEAHPQSTQLSSDTGHPKTKKKPSNPKKKPENQTPQAQPGSGILGSKAPNVIKTAPASASNITPNKESHTSPAYHRGLMLESTEDINYSLESSKEIKPPFSYANLIAQAILSSSDQKLTLANIYAWIQENYSFYRFAASGWQNSIRHNLSLNKAFQKVPRRTDEPGKGMKWQIAPDHLEEYTKKVQKNTSGKPNKLPSPHASSPVNMTLKGSTPVNSNFRPSAAAPKSGNTSKPLRSVTPPPSHIGHGPTLVTPKEAFTPDRGSRLSVQNKTNENEDDTLAAISNQDAPTSPSGAAITPAPQKHNPHLAPPSINQLPSSYLPTSSPAPFWKYLNFLTPGRADHSSPIKSPQLRSSSPPEPLAPIASKLREAGSPIKDKDNIFRGKQSPVKPEVPNPPTNIDGDSDDAADTDDLAGIDLSRGFQKIGKFHARQALGQPSRPR</sequence>
<feature type="compositionally biased region" description="Basic residues" evidence="7">
    <location>
        <begin position="230"/>
        <end position="240"/>
    </location>
</feature>
<evidence type="ECO:0000259" key="9">
    <source>
        <dbReference type="PROSITE" id="PS50039"/>
    </source>
</evidence>
<dbReference type="InterPro" id="IPR008984">
    <property type="entry name" value="SMAD_FHA_dom_sf"/>
</dbReference>
<proteinExistence type="predicted"/>
<comment type="caution">
    <text evidence="10">The sequence shown here is derived from an EMBL/GenBank/DDBJ whole genome shotgun (WGS) entry which is preliminary data.</text>
</comment>
<feature type="region of interest" description="Disordered" evidence="7">
    <location>
        <begin position="397"/>
        <end position="533"/>
    </location>
</feature>
<keyword evidence="4" id="KW-0804">Transcription</keyword>
<comment type="subcellular location">
    <subcellularLocation>
        <location evidence="1 6">Nucleus</location>
    </subcellularLocation>
</comment>
<dbReference type="SUPFAM" id="SSF49879">
    <property type="entry name" value="SMAD/FHA domain"/>
    <property type="match status" value="1"/>
</dbReference>
<feature type="compositionally biased region" description="Polar residues" evidence="7">
    <location>
        <begin position="216"/>
        <end position="227"/>
    </location>
</feature>
<feature type="DNA-binding region" description="Fork-head" evidence="6">
    <location>
        <begin position="310"/>
        <end position="408"/>
    </location>
</feature>
<protein>
    <submittedName>
        <fullName evidence="10">Transcription factor</fullName>
    </submittedName>
</protein>
<reference evidence="10 11" key="1">
    <citation type="submission" date="2019-10" db="EMBL/GenBank/DDBJ databases">
        <authorList>
            <person name="Palmer J.M."/>
        </authorList>
    </citation>
    <scope>NUCLEOTIDE SEQUENCE [LARGE SCALE GENOMIC DNA]</scope>
    <source>
        <strain evidence="10 11">TWF696</strain>
    </source>
</reference>
<dbReference type="SMART" id="SM00339">
    <property type="entry name" value="FH"/>
    <property type="match status" value="1"/>
</dbReference>
<evidence type="ECO:0000256" key="5">
    <source>
        <dbReference type="ARBA" id="ARBA00023242"/>
    </source>
</evidence>
<evidence type="ECO:0000256" key="6">
    <source>
        <dbReference type="PROSITE-ProRule" id="PRU00089"/>
    </source>
</evidence>
<dbReference type="PANTHER" id="PTHR45881:SF1">
    <property type="entry name" value="FORK HEAD PROTEIN HOMOLOG 2"/>
    <property type="match status" value="1"/>
</dbReference>
<evidence type="ECO:0000256" key="2">
    <source>
        <dbReference type="ARBA" id="ARBA00023015"/>
    </source>
</evidence>
<dbReference type="SUPFAM" id="SSF46785">
    <property type="entry name" value="Winged helix' DNA-binding domain"/>
    <property type="match status" value="1"/>
</dbReference>
<dbReference type="CDD" id="cd22701">
    <property type="entry name" value="FHA_FKH1-like"/>
    <property type="match status" value="1"/>
</dbReference>
<dbReference type="AlphaFoldDB" id="A0AAV9UMF6"/>
<evidence type="ECO:0000313" key="11">
    <source>
        <dbReference type="Proteomes" id="UP001375240"/>
    </source>
</evidence>
<dbReference type="Gene3D" id="2.60.200.20">
    <property type="match status" value="1"/>
</dbReference>
<accession>A0AAV9UMF6</accession>
<dbReference type="PROSITE" id="PS50039">
    <property type="entry name" value="FORK_HEAD_3"/>
    <property type="match status" value="1"/>
</dbReference>
<evidence type="ECO:0000256" key="1">
    <source>
        <dbReference type="ARBA" id="ARBA00004123"/>
    </source>
</evidence>
<feature type="compositionally biased region" description="Polar residues" evidence="7">
    <location>
        <begin position="559"/>
        <end position="569"/>
    </location>
</feature>
<feature type="compositionally biased region" description="Polar residues" evidence="7">
    <location>
        <begin position="413"/>
        <end position="433"/>
    </location>
</feature>
<dbReference type="Gene3D" id="1.10.10.10">
    <property type="entry name" value="Winged helix-like DNA-binding domain superfamily/Winged helix DNA-binding domain"/>
    <property type="match status" value="1"/>
</dbReference>
<gene>
    <name evidence="10" type="primary">FKH2_1</name>
    <name evidence="10" type="ORF">TWF696_008181</name>
</gene>
<dbReference type="CDD" id="cd00059">
    <property type="entry name" value="FH_FOX"/>
    <property type="match status" value="1"/>
</dbReference>
<dbReference type="Pfam" id="PF00498">
    <property type="entry name" value="FHA"/>
    <property type="match status" value="1"/>
</dbReference>